<evidence type="ECO:0000313" key="3">
    <source>
        <dbReference type="Proteomes" id="UP000008311"/>
    </source>
</evidence>
<organism evidence="2 3">
    <name type="scientific">Ricinus communis</name>
    <name type="common">Castor bean</name>
    <dbReference type="NCBI Taxonomy" id="3988"/>
    <lineage>
        <taxon>Eukaryota</taxon>
        <taxon>Viridiplantae</taxon>
        <taxon>Streptophyta</taxon>
        <taxon>Embryophyta</taxon>
        <taxon>Tracheophyta</taxon>
        <taxon>Spermatophyta</taxon>
        <taxon>Magnoliopsida</taxon>
        <taxon>eudicotyledons</taxon>
        <taxon>Gunneridae</taxon>
        <taxon>Pentapetalae</taxon>
        <taxon>rosids</taxon>
        <taxon>fabids</taxon>
        <taxon>Malpighiales</taxon>
        <taxon>Euphorbiaceae</taxon>
        <taxon>Acalyphoideae</taxon>
        <taxon>Acalypheae</taxon>
        <taxon>Ricinus</taxon>
    </lineage>
</organism>
<proteinExistence type="predicted"/>
<sequence>GGAAPPAPPHGTGDERGNDALSASRRDAPDRPRGACRRFRARTDCGARRRASVRPGGRRVERRMADQGLERQPAAGGVVLDALQDQGAAMTVAGGADLVE</sequence>
<name>B9TMH3_RICCO</name>
<evidence type="ECO:0000256" key="1">
    <source>
        <dbReference type="SAM" id="MobiDB-lite"/>
    </source>
</evidence>
<feature type="non-terminal residue" evidence="2">
    <location>
        <position position="1"/>
    </location>
</feature>
<reference evidence="3" key="1">
    <citation type="journal article" date="2010" name="Nat. Biotechnol.">
        <title>Draft genome sequence of the oilseed species Ricinus communis.</title>
        <authorList>
            <person name="Chan A.P."/>
            <person name="Crabtree J."/>
            <person name="Zhao Q."/>
            <person name="Lorenzi H."/>
            <person name="Orvis J."/>
            <person name="Puiu D."/>
            <person name="Melake-Berhan A."/>
            <person name="Jones K.M."/>
            <person name="Redman J."/>
            <person name="Chen G."/>
            <person name="Cahoon E.B."/>
            <person name="Gedil M."/>
            <person name="Stanke M."/>
            <person name="Haas B.J."/>
            <person name="Wortman J.R."/>
            <person name="Fraser-Liggett C.M."/>
            <person name="Ravel J."/>
            <person name="Rabinowicz P.D."/>
        </authorList>
    </citation>
    <scope>NUCLEOTIDE SEQUENCE [LARGE SCALE GENOMIC DNA]</scope>
    <source>
        <strain evidence="3">cv. Hale</strain>
    </source>
</reference>
<feature type="compositionally biased region" description="Basic and acidic residues" evidence="1">
    <location>
        <begin position="12"/>
        <end position="33"/>
    </location>
</feature>
<feature type="non-terminal residue" evidence="2">
    <location>
        <position position="100"/>
    </location>
</feature>
<dbReference type="InParanoid" id="B9TMH3"/>
<accession>B9TMH3</accession>
<protein>
    <submittedName>
        <fullName evidence="2">Uncharacterized protein</fullName>
    </submittedName>
</protein>
<gene>
    <name evidence="2" type="ORF">RCOM_1932670</name>
</gene>
<dbReference type="AlphaFoldDB" id="B9TMH3"/>
<feature type="region of interest" description="Disordered" evidence="1">
    <location>
        <begin position="1"/>
        <end position="35"/>
    </location>
</feature>
<evidence type="ECO:0000313" key="2">
    <source>
        <dbReference type="EMBL" id="EEF22941.1"/>
    </source>
</evidence>
<dbReference type="Proteomes" id="UP000008311">
    <property type="component" value="Unassembled WGS sequence"/>
</dbReference>
<dbReference type="EMBL" id="EQ989175">
    <property type="protein sequence ID" value="EEF22941.1"/>
    <property type="molecule type" value="Genomic_DNA"/>
</dbReference>
<keyword evidence="3" id="KW-1185">Reference proteome</keyword>